<gene>
    <name evidence="13" type="primary">LOC118429557</name>
</gene>
<keyword evidence="7" id="KW-0449">Lipoprotein</keyword>
<dbReference type="PROSITE" id="PS51420">
    <property type="entry name" value="RHO"/>
    <property type="match status" value="1"/>
</dbReference>
<feature type="region of interest" description="Disordered" evidence="10">
    <location>
        <begin position="193"/>
        <end position="227"/>
    </location>
</feature>
<evidence type="ECO:0000256" key="1">
    <source>
        <dbReference type="ARBA" id="ARBA00004193"/>
    </source>
</evidence>
<dbReference type="Gene3D" id="3.40.50.300">
    <property type="entry name" value="P-loop containing nucleotide triphosphate hydrolases"/>
    <property type="match status" value="1"/>
</dbReference>
<evidence type="ECO:0000256" key="10">
    <source>
        <dbReference type="SAM" id="MobiDB-lite"/>
    </source>
</evidence>
<keyword evidence="5" id="KW-0342">GTP-binding</keyword>
<accession>A0A9J7NAP6</accession>
<keyword evidence="8" id="KW-0636">Prenylation</keyword>
<evidence type="ECO:0000256" key="8">
    <source>
        <dbReference type="ARBA" id="ARBA00023289"/>
    </source>
</evidence>
<reference evidence="13" key="2">
    <citation type="submission" date="2025-08" db="UniProtKB">
        <authorList>
            <consortium name="RefSeq"/>
        </authorList>
    </citation>
    <scope>IDENTIFICATION</scope>
    <source>
        <strain evidence="13">S238N-H82</strain>
        <tissue evidence="13">Testes</tissue>
    </source>
</reference>
<dbReference type="Pfam" id="PF00071">
    <property type="entry name" value="Ras"/>
    <property type="match status" value="1"/>
</dbReference>
<dbReference type="OrthoDB" id="265044at2759"/>
<reference evidence="12" key="1">
    <citation type="journal article" date="2020" name="Nat. Ecol. Evol.">
        <title>Deeply conserved synteny resolves early events in vertebrate evolution.</title>
        <authorList>
            <person name="Simakov O."/>
            <person name="Marletaz F."/>
            <person name="Yue J.X."/>
            <person name="O'Connell B."/>
            <person name="Jenkins J."/>
            <person name="Brandt A."/>
            <person name="Calef R."/>
            <person name="Tung C.H."/>
            <person name="Huang T.K."/>
            <person name="Schmutz J."/>
            <person name="Satoh N."/>
            <person name="Yu J.K."/>
            <person name="Putnam N.H."/>
            <person name="Green R.E."/>
            <person name="Rokhsar D.S."/>
        </authorList>
    </citation>
    <scope>NUCLEOTIDE SEQUENCE [LARGE SCALE GENOMIC DNA]</scope>
    <source>
        <strain evidence="12">S238N-H82</strain>
    </source>
</reference>
<evidence type="ECO:0000256" key="9">
    <source>
        <dbReference type="ARBA" id="ARBA00038061"/>
    </source>
</evidence>
<protein>
    <submittedName>
        <fullName evidence="13">Ras-related protein Rap-2a-like</fullName>
    </submittedName>
</protein>
<keyword evidence="4" id="KW-0547">Nucleotide-binding</keyword>
<dbReference type="GO" id="GO:0003924">
    <property type="term" value="F:GTPase activity"/>
    <property type="evidence" value="ECO:0007669"/>
    <property type="project" value="InterPro"/>
</dbReference>
<dbReference type="SMART" id="SM00175">
    <property type="entry name" value="RAB"/>
    <property type="match status" value="1"/>
</dbReference>
<dbReference type="FunFam" id="3.40.50.300:FF:000475">
    <property type="entry name" value="GTP-binding protein Rhes"/>
    <property type="match status" value="1"/>
</dbReference>
<feature type="transmembrane region" description="Helical" evidence="11">
    <location>
        <begin position="12"/>
        <end position="31"/>
    </location>
</feature>
<feature type="compositionally biased region" description="Basic residues" evidence="10">
    <location>
        <begin position="212"/>
        <end position="227"/>
    </location>
</feature>
<keyword evidence="11" id="KW-1133">Transmembrane helix</keyword>
<comment type="subcellular location">
    <subcellularLocation>
        <location evidence="1">Cell membrane</location>
        <topology evidence="1">Lipid-anchor</topology>
    </subcellularLocation>
</comment>
<sequence length="227" mass="25648">MAAEPQQYTQRLVVLGAAGVGKSAIVAQFLFETFTEKYKKTVEELYCTEYDVYETKVRLDILDTSGSFEFPAMRKLSITNANAYLLVYAIDNPQSFEEIKSIRQEIIDIRGEAGIAKLPVVVVGNKCDLEEKRQVPKEDAELVVELAWQHVFLESSAKERTNVVNIFKQLLHQAHIPCHLSPALRRRRASLPVTPSANGHLPPGGKDEVKPSMRRHNTRRRSSCKVQ</sequence>
<dbReference type="PROSITE" id="PS51421">
    <property type="entry name" value="RAS"/>
    <property type="match status" value="1"/>
</dbReference>
<dbReference type="PANTHER" id="PTHR46149:SF7">
    <property type="entry name" value="GTP-BINDING PROTEIN DI-RAS2"/>
    <property type="match status" value="1"/>
</dbReference>
<dbReference type="AlphaFoldDB" id="A0A9J7NAP6"/>
<evidence type="ECO:0000256" key="4">
    <source>
        <dbReference type="ARBA" id="ARBA00022741"/>
    </source>
</evidence>
<keyword evidence="12" id="KW-1185">Reference proteome</keyword>
<dbReference type="PROSITE" id="PS51419">
    <property type="entry name" value="RAB"/>
    <property type="match status" value="1"/>
</dbReference>
<dbReference type="NCBIfam" id="TIGR00231">
    <property type="entry name" value="small_GTP"/>
    <property type="match status" value="1"/>
</dbReference>
<proteinExistence type="inferred from homology"/>
<evidence type="ECO:0000256" key="7">
    <source>
        <dbReference type="ARBA" id="ARBA00023288"/>
    </source>
</evidence>
<dbReference type="Proteomes" id="UP000001554">
    <property type="component" value="Chromosome 13"/>
</dbReference>
<dbReference type="GO" id="GO:0005886">
    <property type="term" value="C:plasma membrane"/>
    <property type="evidence" value="ECO:0007669"/>
    <property type="project" value="UniProtKB-SubCell"/>
</dbReference>
<keyword evidence="11" id="KW-0812">Transmembrane</keyword>
<organism evidence="12 13">
    <name type="scientific">Branchiostoma floridae</name>
    <name type="common">Florida lancelet</name>
    <name type="synonym">Amphioxus</name>
    <dbReference type="NCBI Taxonomy" id="7739"/>
    <lineage>
        <taxon>Eukaryota</taxon>
        <taxon>Metazoa</taxon>
        <taxon>Chordata</taxon>
        <taxon>Cephalochordata</taxon>
        <taxon>Leptocardii</taxon>
        <taxon>Amphioxiformes</taxon>
        <taxon>Branchiostomatidae</taxon>
        <taxon>Branchiostoma</taxon>
    </lineage>
</organism>
<evidence type="ECO:0000256" key="3">
    <source>
        <dbReference type="ARBA" id="ARBA00022481"/>
    </source>
</evidence>
<dbReference type="InterPro" id="IPR027417">
    <property type="entry name" value="P-loop_NTPase"/>
</dbReference>
<comment type="similarity">
    <text evidence="9">Belongs to the small GTPase superfamily. RasD family.</text>
</comment>
<dbReference type="InterPro" id="IPR001806">
    <property type="entry name" value="Small_GTPase"/>
</dbReference>
<dbReference type="PANTHER" id="PTHR46149">
    <property type="entry name" value="MIP08469P"/>
    <property type="match status" value="1"/>
</dbReference>
<evidence type="ECO:0000256" key="6">
    <source>
        <dbReference type="ARBA" id="ARBA00023136"/>
    </source>
</evidence>
<dbReference type="InterPro" id="IPR052236">
    <property type="entry name" value="Small_GTPase_RasD"/>
</dbReference>
<dbReference type="SMART" id="SM00174">
    <property type="entry name" value="RHO"/>
    <property type="match status" value="1"/>
</dbReference>
<dbReference type="InterPro" id="IPR005225">
    <property type="entry name" value="Small_GTP-bd"/>
</dbReference>
<dbReference type="KEGG" id="bfo:118429557"/>
<evidence type="ECO:0000313" key="12">
    <source>
        <dbReference type="Proteomes" id="UP000001554"/>
    </source>
</evidence>
<dbReference type="GeneID" id="118429557"/>
<evidence type="ECO:0000256" key="2">
    <source>
        <dbReference type="ARBA" id="ARBA00022475"/>
    </source>
</evidence>
<dbReference type="PRINTS" id="PR00449">
    <property type="entry name" value="RASTRNSFRMNG"/>
</dbReference>
<dbReference type="OMA" id="DFRPPMN"/>
<keyword evidence="6 11" id="KW-0472">Membrane</keyword>
<dbReference type="RefSeq" id="XP_035695975.1">
    <property type="nucleotide sequence ID" value="XM_035840082.1"/>
</dbReference>
<evidence type="ECO:0000256" key="5">
    <source>
        <dbReference type="ARBA" id="ARBA00023134"/>
    </source>
</evidence>
<name>A0A9J7NAP6_BRAFL</name>
<keyword evidence="3" id="KW-0488">Methylation</keyword>
<evidence type="ECO:0000256" key="11">
    <source>
        <dbReference type="SAM" id="Phobius"/>
    </source>
</evidence>
<keyword evidence="2" id="KW-1003">Cell membrane</keyword>
<dbReference type="SUPFAM" id="SSF52540">
    <property type="entry name" value="P-loop containing nucleoside triphosphate hydrolases"/>
    <property type="match status" value="1"/>
</dbReference>
<dbReference type="GO" id="GO:0005525">
    <property type="term" value="F:GTP binding"/>
    <property type="evidence" value="ECO:0007669"/>
    <property type="project" value="UniProtKB-KW"/>
</dbReference>
<evidence type="ECO:0000313" key="13">
    <source>
        <dbReference type="RefSeq" id="XP_035695975.1"/>
    </source>
</evidence>
<dbReference type="SMART" id="SM00173">
    <property type="entry name" value="RAS"/>
    <property type="match status" value="1"/>
</dbReference>